<dbReference type="EMBL" id="CAJJDM010000022">
    <property type="protein sequence ID" value="CAD8056415.1"/>
    <property type="molecule type" value="Genomic_DNA"/>
</dbReference>
<sequence length="167" mass="19815">MLQVKKEYNAPLKDHHEILNYLSKKLGQQVNYKKNEVFEKVFRREANTLNNNQITLRIQNNTNLSCEHLLLEKYMDTNIDLIHYEENIPEDCSSLFERVGFKLVRVEEYSEQVYNIKFMNCSICVQEQAKTKRLVLQLRDQQDRDAHIKMLQLQNSLERLLGQGGII</sequence>
<accession>A0A8S1KRC4</accession>
<name>A0A8S1KRC4_PARPR</name>
<dbReference type="Proteomes" id="UP000688137">
    <property type="component" value="Unassembled WGS sequence"/>
</dbReference>
<gene>
    <name evidence="1" type="ORF">PPRIM_AZ9-3.1.T0240300</name>
</gene>
<dbReference type="AlphaFoldDB" id="A0A8S1KRC4"/>
<reference evidence="1" key="1">
    <citation type="submission" date="2021-01" db="EMBL/GenBank/DDBJ databases">
        <authorList>
            <consortium name="Genoscope - CEA"/>
            <person name="William W."/>
        </authorList>
    </citation>
    <scope>NUCLEOTIDE SEQUENCE</scope>
</reference>
<proteinExistence type="predicted"/>
<organism evidence="1 2">
    <name type="scientific">Paramecium primaurelia</name>
    <dbReference type="NCBI Taxonomy" id="5886"/>
    <lineage>
        <taxon>Eukaryota</taxon>
        <taxon>Sar</taxon>
        <taxon>Alveolata</taxon>
        <taxon>Ciliophora</taxon>
        <taxon>Intramacronucleata</taxon>
        <taxon>Oligohymenophorea</taxon>
        <taxon>Peniculida</taxon>
        <taxon>Parameciidae</taxon>
        <taxon>Paramecium</taxon>
    </lineage>
</organism>
<comment type="caution">
    <text evidence="1">The sequence shown here is derived from an EMBL/GenBank/DDBJ whole genome shotgun (WGS) entry which is preliminary data.</text>
</comment>
<evidence type="ECO:0000313" key="2">
    <source>
        <dbReference type="Proteomes" id="UP000688137"/>
    </source>
</evidence>
<protein>
    <submittedName>
        <fullName evidence="1">Uncharacterized protein</fullName>
    </submittedName>
</protein>
<keyword evidence="2" id="KW-1185">Reference proteome</keyword>
<evidence type="ECO:0000313" key="1">
    <source>
        <dbReference type="EMBL" id="CAD8056415.1"/>
    </source>
</evidence>
<dbReference type="OMA" id="FMNCSIC"/>